<gene>
    <name evidence="4" type="ORF">Zmor_012913</name>
</gene>
<dbReference type="GO" id="GO:0031145">
    <property type="term" value="P:anaphase-promoting complex-dependent catabolic process"/>
    <property type="evidence" value="ECO:0007669"/>
    <property type="project" value="TreeGrafter"/>
</dbReference>
<dbReference type="PANTHER" id="PTHR12558">
    <property type="entry name" value="CELL DIVISION CYCLE 16,23,27"/>
    <property type="match status" value="1"/>
</dbReference>
<accession>A0AA38IEF5</accession>
<keyword evidence="2" id="KW-0802">TPR repeat</keyword>
<comment type="caution">
    <text evidence="4">The sequence shown here is derived from an EMBL/GenBank/DDBJ whole genome shotgun (WGS) entry which is preliminary data.</text>
</comment>
<dbReference type="GO" id="GO:0045842">
    <property type="term" value="P:positive regulation of mitotic metaphase/anaphase transition"/>
    <property type="evidence" value="ECO:0007669"/>
    <property type="project" value="TreeGrafter"/>
</dbReference>
<evidence type="ECO:0000256" key="2">
    <source>
        <dbReference type="ARBA" id="ARBA00022803"/>
    </source>
</evidence>
<evidence type="ECO:0000313" key="4">
    <source>
        <dbReference type="EMBL" id="KAJ3653674.1"/>
    </source>
</evidence>
<dbReference type="Pfam" id="PF04049">
    <property type="entry name" value="ANAPC8"/>
    <property type="match status" value="1"/>
</dbReference>
<organism evidence="4 5">
    <name type="scientific">Zophobas morio</name>
    <dbReference type="NCBI Taxonomy" id="2755281"/>
    <lineage>
        <taxon>Eukaryota</taxon>
        <taxon>Metazoa</taxon>
        <taxon>Ecdysozoa</taxon>
        <taxon>Arthropoda</taxon>
        <taxon>Hexapoda</taxon>
        <taxon>Insecta</taxon>
        <taxon>Pterygota</taxon>
        <taxon>Neoptera</taxon>
        <taxon>Endopterygota</taxon>
        <taxon>Coleoptera</taxon>
        <taxon>Polyphaga</taxon>
        <taxon>Cucujiformia</taxon>
        <taxon>Tenebrionidae</taxon>
        <taxon>Zophobas</taxon>
    </lineage>
</organism>
<dbReference type="SUPFAM" id="SSF48452">
    <property type="entry name" value="TPR-like"/>
    <property type="match status" value="1"/>
</dbReference>
<reference evidence="4" key="1">
    <citation type="journal article" date="2023" name="G3 (Bethesda)">
        <title>Whole genome assemblies of Zophobas morio and Tenebrio molitor.</title>
        <authorList>
            <person name="Kaur S."/>
            <person name="Stinson S.A."/>
            <person name="diCenzo G.C."/>
        </authorList>
    </citation>
    <scope>NUCLEOTIDE SEQUENCE</scope>
    <source>
        <strain evidence="4">QUZm001</strain>
    </source>
</reference>
<evidence type="ECO:0000259" key="3">
    <source>
        <dbReference type="Pfam" id="PF04049"/>
    </source>
</evidence>
<dbReference type="Gene3D" id="1.25.40.10">
    <property type="entry name" value="Tetratricopeptide repeat domain"/>
    <property type="match status" value="1"/>
</dbReference>
<dbReference type="InterPro" id="IPR011990">
    <property type="entry name" value="TPR-like_helical_dom_sf"/>
</dbReference>
<proteinExistence type="predicted"/>
<dbReference type="GO" id="GO:0051301">
    <property type="term" value="P:cell division"/>
    <property type="evidence" value="ECO:0007669"/>
    <property type="project" value="TreeGrafter"/>
</dbReference>
<evidence type="ECO:0000256" key="1">
    <source>
        <dbReference type="ARBA" id="ARBA00022737"/>
    </source>
</evidence>
<keyword evidence="1" id="KW-0677">Repeat</keyword>
<dbReference type="InterPro" id="IPR007192">
    <property type="entry name" value="APC8"/>
</dbReference>
<keyword evidence="5" id="KW-1185">Reference proteome</keyword>
<dbReference type="GO" id="GO:0005680">
    <property type="term" value="C:anaphase-promoting complex"/>
    <property type="evidence" value="ECO:0007669"/>
    <property type="project" value="InterPro"/>
</dbReference>
<evidence type="ECO:0000313" key="5">
    <source>
        <dbReference type="Proteomes" id="UP001168821"/>
    </source>
</evidence>
<dbReference type="PANTHER" id="PTHR12558:SF10">
    <property type="entry name" value="CELL DIVISION CYCLE PROTEIN 23 HOMOLOG"/>
    <property type="match status" value="1"/>
</dbReference>
<feature type="domain" description="Cdc23" evidence="3">
    <location>
        <begin position="10"/>
        <end position="245"/>
    </location>
</feature>
<dbReference type="GO" id="GO:0016567">
    <property type="term" value="P:protein ubiquitination"/>
    <property type="evidence" value="ECO:0007669"/>
    <property type="project" value="TreeGrafter"/>
</dbReference>
<name>A0AA38IEF5_9CUCU</name>
<protein>
    <recommendedName>
        <fullName evidence="3">Cdc23 domain-containing protein</fullName>
    </recommendedName>
</protein>
<dbReference type="AlphaFoldDB" id="A0AA38IEF5"/>
<sequence>MEDIKLDLPQMKRDLHLGIVACSERGLNHSTKWLSELYFSLSHVKSPSDDAPTRNDCEGELEAYFMAKSYFDLKEYDRCAYFTKNCTKPKPRFLHYYSKYLSIEKKRLDSMTDTNCPPDPTENNDLAGLCSQLKSDHYENKLDGFCLYLYGIILKKLDLTNLAINVFVKAVNCEPILWCAWYELGKIIPDKNKIFLMELPDHWMKHLFLAHAYLEQLNNDEALQIYFELCSQGLKDSTYLMAQIAIGHHNRRGMFELNI</sequence>
<dbReference type="Proteomes" id="UP001168821">
    <property type="component" value="Unassembled WGS sequence"/>
</dbReference>
<dbReference type="EMBL" id="JALNTZ010000004">
    <property type="protein sequence ID" value="KAJ3653674.1"/>
    <property type="molecule type" value="Genomic_DNA"/>
</dbReference>